<evidence type="ECO:0000259" key="6">
    <source>
        <dbReference type="SMART" id="SM00093"/>
    </source>
</evidence>
<dbReference type="InterPro" id="IPR042185">
    <property type="entry name" value="Serpin_sf_2"/>
</dbReference>
<dbReference type="InterPro" id="IPR042178">
    <property type="entry name" value="Serpin_sf_1"/>
</dbReference>
<dbReference type="AlphaFoldDB" id="A0AAJ7IYK6"/>
<evidence type="ECO:0000313" key="8">
    <source>
        <dbReference type="RefSeq" id="XP_017880302.1"/>
    </source>
</evidence>
<sequence length="412" mass="47213">MKRMAFLICSVLTALTIMSRPTPASTSTGKTEDMYKNLSIACNEFTRNIYKQFTAASANENIVSSPLSIHMILSYLSHGADSTTLEEFTKSLYLFDKESIKEGYRSLITQFNELGNIKLYLANAMYVRHDFDLFTEFLTIGKEVYQSEIVKIDFRRNTDAAAKINGWIKKKTNNKIPALVSPNDFDENTCMVLVNAIYFNGNWLQAFDKKNTKDRAFHVTASQQKLVPTMYRKSSYAHGNIPTLKAKFIQIPYMNTDVTMTIILPDDINGLMNVENKYTREALENVTVSNSEVELYLPKFKVEFRIDLRNILRNLDLSLMFEHNANFRRISKVPLLVSKVLHKAVIEVNEEGTEAAAATYAQVRVRRMIVEEPEKFVVDRPFMFIIEYKPSKTSLFIGSIRDIGTSPRKEEL</sequence>
<dbReference type="Gene3D" id="2.30.39.10">
    <property type="entry name" value="Alpha-1-antitrypsin, domain 1"/>
    <property type="match status" value="1"/>
</dbReference>
<keyword evidence="5" id="KW-0732">Signal</keyword>
<dbReference type="PANTHER" id="PTHR11461:SF211">
    <property type="entry name" value="GH10112P-RELATED"/>
    <property type="match status" value="1"/>
</dbReference>
<feature type="chain" id="PRO_5042490679" evidence="5">
    <location>
        <begin position="25"/>
        <end position="412"/>
    </location>
</feature>
<name>A0AAJ7IYK6_9HYME</name>
<keyword evidence="3" id="KW-0722">Serine protease inhibitor</keyword>
<dbReference type="SUPFAM" id="SSF56574">
    <property type="entry name" value="Serpins"/>
    <property type="match status" value="1"/>
</dbReference>
<evidence type="ECO:0000256" key="3">
    <source>
        <dbReference type="ARBA" id="ARBA00022900"/>
    </source>
</evidence>
<comment type="similarity">
    <text evidence="1 4">Belongs to the serpin family.</text>
</comment>
<evidence type="ECO:0000256" key="1">
    <source>
        <dbReference type="ARBA" id="ARBA00009500"/>
    </source>
</evidence>
<dbReference type="Pfam" id="PF00079">
    <property type="entry name" value="Serpin"/>
    <property type="match status" value="1"/>
</dbReference>
<evidence type="ECO:0000256" key="2">
    <source>
        <dbReference type="ARBA" id="ARBA00022690"/>
    </source>
</evidence>
<dbReference type="GO" id="GO:0005615">
    <property type="term" value="C:extracellular space"/>
    <property type="evidence" value="ECO:0007669"/>
    <property type="project" value="InterPro"/>
</dbReference>
<accession>A0AAJ7IYK6</accession>
<proteinExistence type="inferred from homology"/>
<dbReference type="GO" id="GO:0004867">
    <property type="term" value="F:serine-type endopeptidase inhibitor activity"/>
    <property type="evidence" value="ECO:0007669"/>
    <property type="project" value="UniProtKB-KW"/>
</dbReference>
<evidence type="ECO:0000256" key="4">
    <source>
        <dbReference type="RuleBase" id="RU000411"/>
    </source>
</evidence>
<gene>
    <name evidence="8" type="primary">LOC108625087</name>
</gene>
<protein>
    <submittedName>
        <fullName evidence="8">Leukocyte elastase inhibitor-like isoform X1</fullName>
    </submittedName>
</protein>
<feature type="signal peptide" evidence="5">
    <location>
        <begin position="1"/>
        <end position="24"/>
    </location>
</feature>
<dbReference type="InterPro" id="IPR023795">
    <property type="entry name" value="Serpin_CS"/>
</dbReference>
<dbReference type="InterPro" id="IPR023796">
    <property type="entry name" value="Serpin_dom"/>
</dbReference>
<organism evidence="7 8">
    <name type="scientific">Ceratina calcarata</name>
    <dbReference type="NCBI Taxonomy" id="156304"/>
    <lineage>
        <taxon>Eukaryota</taxon>
        <taxon>Metazoa</taxon>
        <taxon>Ecdysozoa</taxon>
        <taxon>Arthropoda</taxon>
        <taxon>Hexapoda</taxon>
        <taxon>Insecta</taxon>
        <taxon>Pterygota</taxon>
        <taxon>Neoptera</taxon>
        <taxon>Endopterygota</taxon>
        <taxon>Hymenoptera</taxon>
        <taxon>Apocrita</taxon>
        <taxon>Aculeata</taxon>
        <taxon>Apoidea</taxon>
        <taxon>Anthophila</taxon>
        <taxon>Apidae</taxon>
        <taxon>Ceratina</taxon>
        <taxon>Zadontomerus</taxon>
    </lineage>
</organism>
<evidence type="ECO:0000256" key="5">
    <source>
        <dbReference type="SAM" id="SignalP"/>
    </source>
</evidence>
<dbReference type="GeneID" id="108625087"/>
<dbReference type="PROSITE" id="PS00284">
    <property type="entry name" value="SERPIN"/>
    <property type="match status" value="1"/>
</dbReference>
<dbReference type="PANTHER" id="PTHR11461">
    <property type="entry name" value="SERINE PROTEASE INHIBITOR, SERPIN"/>
    <property type="match status" value="1"/>
</dbReference>
<dbReference type="Proteomes" id="UP000694925">
    <property type="component" value="Unplaced"/>
</dbReference>
<keyword evidence="2" id="KW-0646">Protease inhibitor</keyword>
<evidence type="ECO:0000313" key="7">
    <source>
        <dbReference type="Proteomes" id="UP000694925"/>
    </source>
</evidence>
<dbReference type="RefSeq" id="XP_017880302.1">
    <property type="nucleotide sequence ID" value="XM_018024813.2"/>
</dbReference>
<reference evidence="8" key="1">
    <citation type="submission" date="2025-08" db="UniProtKB">
        <authorList>
            <consortium name="RefSeq"/>
        </authorList>
    </citation>
    <scope>IDENTIFICATION</scope>
    <source>
        <tissue evidence="8">Whole body</tissue>
    </source>
</reference>
<dbReference type="InterPro" id="IPR036186">
    <property type="entry name" value="Serpin_sf"/>
</dbReference>
<dbReference type="Gene3D" id="3.30.497.10">
    <property type="entry name" value="Antithrombin, subunit I, domain 2"/>
    <property type="match status" value="1"/>
</dbReference>
<dbReference type="InterPro" id="IPR000215">
    <property type="entry name" value="Serpin_fam"/>
</dbReference>
<feature type="domain" description="Serpin" evidence="6">
    <location>
        <begin position="47"/>
        <end position="403"/>
    </location>
</feature>
<dbReference type="SMART" id="SM00093">
    <property type="entry name" value="SERPIN"/>
    <property type="match status" value="1"/>
</dbReference>
<dbReference type="CDD" id="cd19601">
    <property type="entry name" value="serpin42Da-like"/>
    <property type="match status" value="1"/>
</dbReference>
<dbReference type="KEGG" id="ccal:108625087"/>
<keyword evidence="7" id="KW-1185">Reference proteome</keyword>